<protein>
    <submittedName>
        <fullName evidence="2">Uncharacterized protein</fullName>
    </submittedName>
</protein>
<feature type="compositionally biased region" description="Basic and acidic residues" evidence="1">
    <location>
        <begin position="61"/>
        <end position="71"/>
    </location>
</feature>
<reference evidence="2 3" key="1">
    <citation type="submission" date="2019-03" db="EMBL/GenBank/DDBJ databases">
        <title>First draft genome of Liparis tanakae, snailfish: a comprehensive survey of snailfish specific genes.</title>
        <authorList>
            <person name="Kim W."/>
            <person name="Song I."/>
            <person name="Jeong J.-H."/>
            <person name="Kim D."/>
            <person name="Kim S."/>
            <person name="Ryu S."/>
            <person name="Song J.Y."/>
            <person name="Lee S.K."/>
        </authorList>
    </citation>
    <scope>NUCLEOTIDE SEQUENCE [LARGE SCALE GENOMIC DNA]</scope>
    <source>
        <tissue evidence="2">Muscle</tissue>
    </source>
</reference>
<evidence type="ECO:0000256" key="1">
    <source>
        <dbReference type="SAM" id="MobiDB-lite"/>
    </source>
</evidence>
<gene>
    <name evidence="2" type="ORF">EYF80_050912</name>
</gene>
<dbReference type="EMBL" id="SRLO01001324">
    <property type="protein sequence ID" value="TNN38923.1"/>
    <property type="molecule type" value="Genomic_DNA"/>
</dbReference>
<comment type="caution">
    <text evidence="2">The sequence shown here is derived from an EMBL/GenBank/DDBJ whole genome shotgun (WGS) entry which is preliminary data.</text>
</comment>
<accession>A0A4Z2FDR8</accession>
<sequence length="77" mass="8383">MGLVTRDYCIPLSYKYISSLSLTSLICRGGVASLRPLADNGELETDSRTVGRIIVSPTHEQSLERSPDNDIARPGYG</sequence>
<feature type="region of interest" description="Disordered" evidence="1">
    <location>
        <begin position="49"/>
        <end position="77"/>
    </location>
</feature>
<dbReference type="AlphaFoldDB" id="A0A4Z2FDR8"/>
<evidence type="ECO:0000313" key="2">
    <source>
        <dbReference type="EMBL" id="TNN38923.1"/>
    </source>
</evidence>
<organism evidence="2 3">
    <name type="scientific">Liparis tanakae</name>
    <name type="common">Tanaka's snailfish</name>
    <dbReference type="NCBI Taxonomy" id="230148"/>
    <lineage>
        <taxon>Eukaryota</taxon>
        <taxon>Metazoa</taxon>
        <taxon>Chordata</taxon>
        <taxon>Craniata</taxon>
        <taxon>Vertebrata</taxon>
        <taxon>Euteleostomi</taxon>
        <taxon>Actinopterygii</taxon>
        <taxon>Neopterygii</taxon>
        <taxon>Teleostei</taxon>
        <taxon>Neoteleostei</taxon>
        <taxon>Acanthomorphata</taxon>
        <taxon>Eupercaria</taxon>
        <taxon>Perciformes</taxon>
        <taxon>Cottioidei</taxon>
        <taxon>Cottales</taxon>
        <taxon>Liparidae</taxon>
        <taxon>Liparis</taxon>
    </lineage>
</organism>
<evidence type="ECO:0000313" key="3">
    <source>
        <dbReference type="Proteomes" id="UP000314294"/>
    </source>
</evidence>
<dbReference type="Proteomes" id="UP000314294">
    <property type="component" value="Unassembled WGS sequence"/>
</dbReference>
<keyword evidence="3" id="KW-1185">Reference proteome</keyword>
<proteinExistence type="predicted"/>
<name>A0A4Z2FDR8_9TELE</name>